<keyword evidence="5 7" id="KW-0508">mRNA splicing</keyword>
<dbReference type="GO" id="GO:0000398">
    <property type="term" value="P:mRNA splicing, via spliceosome"/>
    <property type="evidence" value="ECO:0007669"/>
    <property type="project" value="UniProtKB-UniRule"/>
</dbReference>
<comment type="subcellular location">
    <subcellularLocation>
        <location evidence="1 7">Nucleus</location>
    </subcellularLocation>
</comment>
<dbReference type="InterPro" id="IPR005037">
    <property type="entry name" value="PRP38"/>
</dbReference>
<evidence type="ECO:0000313" key="9">
    <source>
        <dbReference type="EMBL" id="CCC89633.1"/>
    </source>
</evidence>
<name>G0UJS9_TRYCI</name>
<keyword evidence="6 7" id="KW-0539">Nucleus</keyword>
<dbReference type="VEuPathDB" id="TriTrypDB:TcIL3000_3_510"/>
<dbReference type="AlphaFoldDB" id="G0UJS9"/>
<gene>
    <name evidence="9" type="ORF">TCIL3000_3_510</name>
</gene>
<evidence type="ECO:0000256" key="2">
    <source>
        <dbReference type="ARBA" id="ARBA00006164"/>
    </source>
</evidence>
<dbReference type="GO" id="GO:0005681">
    <property type="term" value="C:spliceosomal complex"/>
    <property type="evidence" value="ECO:0007669"/>
    <property type="project" value="UniProtKB-KW"/>
</dbReference>
<evidence type="ECO:0000256" key="4">
    <source>
        <dbReference type="ARBA" id="ARBA00022728"/>
    </source>
</evidence>
<comment type="similarity">
    <text evidence="2 7">Belongs to the PRP38 family.</text>
</comment>
<organism evidence="9">
    <name type="scientific">Trypanosoma congolense (strain IL3000)</name>
    <dbReference type="NCBI Taxonomy" id="1068625"/>
    <lineage>
        <taxon>Eukaryota</taxon>
        <taxon>Discoba</taxon>
        <taxon>Euglenozoa</taxon>
        <taxon>Kinetoplastea</taxon>
        <taxon>Metakinetoplastina</taxon>
        <taxon>Trypanosomatida</taxon>
        <taxon>Trypanosomatidae</taxon>
        <taxon>Trypanosoma</taxon>
        <taxon>Nannomonas</taxon>
    </lineage>
</organism>
<sequence>MEVHIFSAPEFTLEVPAECPLPVESNVLLQLQTELYKLLTLQTRHKLQATLSFGYSGTAVPSPPKELLFVELDPEPQPGIPGDGINGSDAKDVADGGITRLILRITDSRVASELFVIGLRSPFITLPHGMRLYNRYGTGGGAAKARSNPAEILRKKEALRSRMNLDEDLWDLLRVVQTPEWLQALGEAYEQQEVKDGAPMRESQRHEQRVEILLHYCEKNVHYIGVMNEEGSASPFLLALGTFFSLGLTHRDALTHFARHHRRTIRALALFIARYTLPPEEWEAFFAPPLMDEVVVSCAEDHHVTCSMQQLCEDLLLRDEVCEAWPPTLHVFWIDRTVRPMMQRVESEHRRREELRKARETGGDGGVEKEAEGKAAGSAGAGPSGSGKGVGVFGFRHIVELDAHVRERQRVLVPQRILSMLGKGDLDEDGVDGDSEDDDDFSIKVKVASSRDDPHHAPFCGSEGTQQQQQQRQPQKPKEVSRKRKRSAVGNTQSFVITGAYRTILNLLGRTEPFDPRSEHYLEF</sequence>
<protein>
    <recommendedName>
        <fullName evidence="7">Pre-mRNA-splicing factor 38</fullName>
    </recommendedName>
</protein>
<reference evidence="9" key="1">
    <citation type="journal article" date="2012" name="Proc. Natl. Acad. Sci. U.S.A.">
        <title>Antigenic diversity is generated by distinct evolutionary mechanisms in African trypanosome species.</title>
        <authorList>
            <person name="Jackson A.P."/>
            <person name="Berry A."/>
            <person name="Aslett M."/>
            <person name="Allison H.C."/>
            <person name="Burton P."/>
            <person name="Vavrova-Anderson J."/>
            <person name="Brown R."/>
            <person name="Browne H."/>
            <person name="Corton N."/>
            <person name="Hauser H."/>
            <person name="Gamble J."/>
            <person name="Gilderthorp R."/>
            <person name="Marcello L."/>
            <person name="McQuillan J."/>
            <person name="Otto T.D."/>
            <person name="Quail M.A."/>
            <person name="Sanders M.J."/>
            <person name="van Tonder A."/>
            <person name="Ginger M.L."/>
            <person name="Field M.C."/>
            <person name="Barry J.D."/>
            <person name="Hertz-Fowler C."/>
            <person name="Berriman M."/>
        </authorList>
    </citation>
    <scope>NUCLEOTIDE SEQUENCE</scope>
    <source>
        <strain evidence="9">IL3000</strain>
    </source>
</reference>
<evidence type="ECO:0000256" key="6">
    <source>
        <dbReference type="ARBA" id="ARBA00023242"/>
    </source>
</evidence>
<dbReference type="Pfam" id="PF03371">
    <property type="entry name" value="PRP38"/>
    <property type="match status" value="1"/>
</dbReference>
<keyword evidence="3 7" id="KW-0507">mRNA processing</keyword>
<keyword evidence="4 7" id="KW-0747">Spliceosome</keyword>
<dbReference type="EMBL" id="HE575316">
    <property type="protein sequence ID" value="CCC89633.1"/>
    <property type="molecule type" value="Genomic_DNA"/>
</dbReference>
<accession>G0UJS9</accession>
<feature type="region of interest" description="Disordered" evidence="8">
    <location>
        <begin position="449"/>
        <end position="490"/>
    </location>
</feature>
<evidence type="ECO:0000256" key="3">
    <source>
        <dbReference type="ARBA" id="ARBA00022664"/>
    </source>
</evidence>
<evidence type="ECO:0000256" key="1">
    <source>
        <dbReference type="ARBA" id="ARBA00004123"/>
    </source>
</evidence>
<feature type="region of interest" description="Disordered" evidence="8">
    <location>
        <begin position="344"/>
        <end position="387"/>
    </location>
</feature>
<evidence type="ECO:0000256" key="8">
    <source>
        <dbReference type="SAM" id="MobiDB-lite"/>
    </source>
</evidence>
<proteinExistence type="inferred from homology"/>
<evidence type="ECO:0000256" key="5">
    <source>
        <dbReference type="ARBA" id="ARBA00023187"/>
    </source>
</evidence>
<feature type="compositionally biased region" description="Basic and acidic residues" evidence="8">
    <location>
        <begin position="345"/>
        <end position="373"/>
    </location>
</feature>
<evidence type="ECO:0000256" key="7">
    <source>
        <dbReference type="RuleBase" id="RU367025"/>
    </source>
</evidence>
<comment type="function">
    <text evidence="7">Required for pre-mRNA splicing.</text>
</comment>